<feature type="transmembrane region" description="Helical" evidence="1">
    <location>
        <begin position="30"/>
        <end position="47"/>
    </location>
</feature>
<feature type="transmembrane region" description="Helical" evidence="1">
    <location>
        <begin position="90"/>
        <end position="108"/>
    </location>
</feature>
<feature type="transmembrane region" description="Helical" evidence="1">
    <location>
        <begin position="128"/>
        <end position="148"/>
    </location>
</feature>
<keyword evidence="1" id="KW-1133">Transmembrane helix</keyword>
<protein>
    <submittedName>
        <fullName evidence="2">Uncharacterized protein</fullName>
    </submittedName>
</protein>
<keyword evidence="1" id="KW-0472">Membrane</keyword>
<feature type="transmembrane region" description="Helical" evidence="1">
    <location>
        <begin position="295"/>
        <end position="316"/>
    </location>
</feature>
<keyword evidence="1" id="KW-0812">Transmembrane</keyword>
<feature type="transmembrane region" description="Helical" evidence="1">
    <location>
        <begin position="361"/>
        <end position="381"/>
    </location>
</feature>
<proteinExistence type="predicted"/>
<gene>
    <name evidence="2" type="ORF">GALL_419600</name>
</gene>
<accession>A0A1J5Q8L2</accession>
<feature type="transmembrane region" description="Helical" evidence="1">
    <location>
        <begin position="7"/>
        <end position="24"/>
    </location>
</feature>
<dbReference type="AlphaFoldDB" id="A0A1J5Q8L2"/>
<evidence type="ECO:0000313" key="2">
    <source>
        <dbReference type="EMBL" id="OIQ76359.1"/>
    </source>
</evidence>
<organism evidence="2">
    <name type="scientific">mine drainage metagenome</name>
    <dbReference type="NCBI Taxonomy" id="410659"/>
    <lineage>
        <taxon>unclassified sequences</taxon>
        <taxon>metagenomes</taxon>
        <taxon>ecological metagenomes</taxon>
    </lineage>
</organism>
<dbReference type="EMBL" id="MLJW01001890">
    <property type="protein sequence ID" value="OIQ76359.1"/>
    <property type="molecule type" value="Genomic_DNA"/>
</dbReference>
<feature type="transmembrane region" description="Helical" evidence="1">
    <location>
        <begin position="257"/>
        <end position="283"/>
    </location>
</feature>
<reference evidence="2" key="1">
    <citation type="submission" date="2016-10" db="EMBL/GenBank/DDBJ databases">
        <title>Sequence of Gallionella enrichment culture.</title>
        <authorList>
            <person name="Poehlein A."/>
            <person name="Muehling M."/>
            <person name="Daniel R."/>
        </authorList>
    </citation>
    <scope>NUCLEOTIDE SEQUENCE</scope>
</reference>
<feature type="transmembrane region" description="Helical" evidence="1">
    <location>
        <begin position="224"/>
        <end position="245"/>
    </location>
</feature>
<feature type="transmembrane region" description="Helical" evidence="1">
    <location>
        <begin position="199"/>
        <end position="218"/>
    </location>
</feature>
<feature type="transmembrane region" description="Helical" evidence="1">
    <location>
        <begin position="168"/>
        <end position="187"/>
    </location>
</feature>
<feature type="transmembrane region" description="Helical" evidence="1">
    <location>
        <begin position="67"/>
        <end position="84"/>
    </location>
</feature>
<sequence length="396" mass="42679">MRANALVFGYAALGLIALVMPTGFNHHRWLVVHLFLLGSVTNCIVTWTEHFTVTLLRVPQPSRRQSAWRLLVLNLAVILSLIGISIDNGALTVVGAGSLLIVMIAHSYNLYRLSKRALQSRFAGTVHYYLAGAACLLIGIVVGALSAFQSDGSVLRDSLHAGHIHANLLGWISVTVIGTFFTFWPTILRTKMVEGVMSAARRALPYLFGGVVVTAIALAINARFFAILGMIFYAIGLTLASVPFIRTWRQKAPHDLATFAIASSASWLSLGVLADIAALALIAKLSDYVAWLDRFIPAFLIGFVGQLLLGALTFLVPVILGGGPAAVRKHISRLSVAWRVRLLIFNLGALLALFEGRVRELGYALLVLSLGVFIGLVVSTVRVGTRGADNFGNILS</sequence>
<comment type="caution">
    <text evidence="2">The sequence shown here is derived from an EMBL/GenBank/DDBJ whole genome shotgun (WGS) entry which is preliminary data.</text>
</comment>
<name>A0A1J5Q8L2_9ZZZZ</name>
<evidence type="ECO:0000256" key="1">
    <source>
        <dbReference type="SAM" id="Phobius"/>
    </source>
</evidence>